<dbReference type="AlphaFoldDB" id="A6G4A7"/>
<dbReference type="EMBL" id="ABCS01000021">
    <property type="protein sequence ID" value="EDM79219.1"/>
    <property type="molecule type" value="Genomic_DNA"/>
</dbReference>
<organism evidence="1 2">
    <name type="scientific">Plesiocystis pacifica SIR-1</name>
    <dbReference type="NCBI Taxonomy" id="391625"/>
    <lineage>
        <taxon>Bacteria</taxon>
        <taxon>Pseudomonadati</taxon>
        <taxon>Myxococcota</taxon>
        <taxon>Polyangia</taxon>
        <taxon>Nannocystales</taxon>
        <taxon>Nannocystaceae</taxon>
        <taxon>Plesiocystis</taxon>
    </lineage>
</organism>
<evidence type="ECO:0000313" key="2">
    <source>
        <dbReference type="Proteomes" id="UP000005801"/>
    </source>
</evidence>
<dbReference type="Gene3D" id="1.25.40.10">
    <property type="entry name" value="Tetratricopeptide repeat domain"/>
    <property type="match status" value="1"/>
</dbReference>
<dbReference type="Proteomes" id="UP000005801">
    <property type="component" value="Unassembled WGS sequence"/>
</dbReference>
<dbReference type="STRING" id="391625.PPSIR1_03743"/>
<sequence length="408" mass="44495">MSAPAEPAKTDPTLEALWLELEPHIDWPEGLALSVLFATHPWAVDFLKGRVAALMRERGEVLGEHVPTTVEELRGLGPVLETAPARGVGAIWVELWRGSGGPGWDEAMTALLRGLNEARSKLEHELRLPIVLVLPLSLRGQVFVDAPDLWTIRSFTADLPVPRWGMREAVPMAPVSRSAHPLGAPSPREQEWARIYQLAAGDPRRVDFLAASEAMFDALSRGDLPTARRTGDEVRSLLGESRGLEIRLGTIELSADNLERATQHFERALSMSEGPAQLALALRLIASVAFKRGALDRARARLEEALGILEAALEHDPSATALIPEQINSLIRLSDVELDDGNLRQARAHLSQALVALGWPTPSITDLPDTAQVRRVLTAFQQLEEHAGDLARAKHYADLLAQLPPSAG</sequence>
<reference evidence="1 2" key="1">
    <citation type="submission" date="2007-06" db="EMBL/GenBank/DDBJ databases">
        <authorList>
            <person name="Shimkets L."/>
            <person name="Ferriera S."/>
            <person name="Johnson J."/>
            <person name="Kravitz S."/>
            <person name="Beeson K."/>
            <person name="Sutton G."/>
            <person name="Rogers Y.-H."/>
            <person name="Friedman R."/>
            <person name="Frazier M."/>
            <person name="Venter J.C."/>
        </authorList>
    </citation>
    <scope>NUCLEOTIDE SEQUENCE [LARGE SCALE GENOMIC DNA]</scope>
    <source>
        <strain evidence="1 2">SIR-1</strain>
    </source>
</reference>
<name>A6G4A7_9BACT</name>
<keyword evidence="2" id="KW-1185">Reference proteome</keyword>
<dbReference type="SUPFAM" id="SSF48452">
    <property type="entry name" value="TPR-like"/>
    <property type="match status" value="1"/>
</dbReference>
<dbReference type="OrthoDB" id="174989at2"/>
<gene>
    <name evidence="1" type="ORF">PPSIR1_03743</name>
</gene>
<dbReference type="RefSeq" id="WP_006971556.1">
    <property type="nucleotide sequence ID" value="NZ_ABCS01000021.1"/>
</dbReference>
<proteinExistence type="predicted"/>
<comment type="caution">
    <text evidence="1">The sequence shown here is derived from an EMBL/GenBank/DDBJ whole genome shotgun (WGS) entry which is preliminary data.</text>
</comment>
<evidence type="ECO:0000313" key="1">
    <source>
        <dbReference type="EMBL" id="EDM79219.1"/>
    </source>
</evidence>
<accession>A6G4A7</accession>
<dbReference type="InterPro" id="IPR011990">
    <property type="entry name" value="TPR-like_helical_dom_sf"/>
</dbReference>
<protein>
    <submittedName>
        <fullName evidence="1">Uncharacterized protein</fullName>
    </submittedName>
</protein>
<dbReference type="eggNOG" id="COG1196">
    <property type="taxonomic scope" value="Bacteria"/>
</dbReference>